<evidence type="ECO:0000256" key="9">
    <source>
        <dbReference type="SAM" id="SignalP"/>
    </source>
</evidence>
<evidence type="ECO:0000256" key="7">
    <source>
        <dbReference type="ARBA" id="ARBA00023157"/>
    </source>
</evidence>
<keyword evidence="6" id="KW-0106">Calcium</keyword>
<comment type="function">
    <text evidence="1">Acts as a defensive agent. Recognizes blood group fucosylated oligosaccharides including A, B, H and Lewis B-type antigens. Does not recognize Lewis A antigen and has low affinity for monovalent haptens.</text>
</comment>
<keyword evidence="4" id="KW-0479">Metal-binding</keyword>
<dbReference type="GO" id="GO:0010185">
    <property type="term" value="P:regulation of cellular defense response"/>
    <property type="evidence" value="ECO:0007669"/>
    <property type="project" value="UniProtKB-ARBA"/>
</dbReference>
<sequence>MLHIDFLILTFLYDDFAAPNVAPKGIVQQSSLYNMYGEPKNDIDGSLDNNYLYIQCAGTSEQKDPWMVDLKSKHNIFTVAITNRGNCCAEKINGGEIRIGNYGENGGIKNPICGVITSMSSGQTLAFDCDGMVGQYVTIHIPRAERSVTICEVQVFGLPSDDAATSMKPETKPRKAFIHRPPESDNLASRGITSQSSTYDHLGASKNAIDSSPSAIYSSGHCSHTDLDVEPWWRVDLMSTFNVTKVKITNRGCCCPERINGAEIRIGNIPEDGGTQNTICVKIESLGRGKEREYVCGMVGRYVTITIPGRIEYLTLCEVKVYGNNVSEGYAGKK</sequence>
<dbReference type="Proteomes" id="UP000770717">
    <property type="component" value="Unassembled WGS sequence"/>
</dbReference>
<evidence type="ECO:0000313" key="11">
    <source>
        <dbReference type="EMBL" id="KAG9464347.1"/>
    </source>
</evidence>
<evidence type="ECO:0000256" key="1">
    <source>
        <dbReference type="ARBA" id="ARBA00002219"/>
    </source>
</evidence>
<dbReference type="InterPro" id="IPR006585">
    <property type="entry name" value="FTP1"/>
</dbReference>
<evidence type="ECO:0000256" key="3">
    <source>
        <dbReference type="ARBA" id="ARBA00011233"/>
    </source>
</evidence>
<dbReference type="SMART" id="SM00607">
    <property type="entry name" value="FTP"/>
    <property type="match status" value="2"/>
</dbReference>
<organism evidence="11 12">
    <name type="scientific">Eleutherodactylus coqui</name>
    <name type="common">Puerto Rican coqui</name>
    <dbReference type="NCBI Taxonomy" id="57060"/>
    <lineage>
        <taxon>Eukaryota</taxon>
        <taxon>Metazoa</taxon>
        <taxon>Chordata</taxon>
        <taxon>Craniata</taxon>
        <taxon>Vertebrata</taxon>
        <taxon>Euteleostomi</taxon>
        <taxon>Amphibia</taxon>
        <taxon>Batrachia</taxon>
        <taxon>Anura</taxon>
        <taxon>Neobatrachia</taxon>
        <taxon>Hyloidea</taxon>
        <taxon>Eleutherodactylidae</taxon>
        <taxon>Eleutherodactylinae</taxon>
        <taxon>Eleutherodactylus</taxon>
        <taxon>Eleutherodactylus</taxon>
    </lineage>
</organism>
<comment type="subunit">
    <text evidence="3">Homotrimer.</text>
</comment>
<dbReference type="GO" id="GO:0042806">
    <property type="term" value="F:fucose binding"/>
    <property type="evidence" value="ECO:0007669"/>
    <property type="project" value="UniProtKB-ARBA"/>
</dbReference>
<dbReference type="InterPro" id="IPR008979">
    <property type="entry name" value="Galactose-bd-like_sf"/>
</dbReference>
<evidence type="ECO:0000256" key="6">
    <source>
        <dbReference type="ARBA" id="ARBA00022837"/>
    </source>
</evidence>
<dbReference type="SUPFAM" id="SSF49785">
    <property type="entry name" value="Galactose-binding domain-like"/>
    <property type="match status" value="2"/>
</dbReference>
<dbReference type="AlphaFoldDB" id="A0A8J6C645"/>
<protein>
    <recommendedName>
        <fullName evidence="10">Fucolectin tachylectin-4 pentraxin-1 domain-containing protein</fullName>
    </recommendedName>
</protein>
<dbReference type="EMBL" id="WNTK01004600">
    <property type="protein sequence ID" value="KAG9464347.1"/>
    <property type="molecule type" value="Genomic_DNA"/>
</dbReference>
<accession>A0A8J6C645</accession>
<evidence type="ECO:0000256" key="4">
    <source>
        <dbReference type="ARBA" id="ARBA00022723"/>
    </source>
</evidence>
<feature type="domain" description="Fucolectin tachylectin-4 pentraxin-1" evidence="10">
    <location>
        <begin position="184"/>
        <end position="327"/>
    </location>
</feature>
<feature type="region of interest" description="Disordered" evidence="8">
    <location>
        <begin position="164"/>
        <end position="191"/>
    </location>
</feature>
<dbReference type="GO" id="GO:0001868">
    <property type="term" value="P:regulation of complement activation, lectin pathway"/>
    <property type="evidence" value="ECO:0007669"/>
    <property type="project" value="UniProtKB-ARBA"/>
</dbReference>
<dbReference type="Gene3D" id="2.60.120.260">
    <property type="entry name" value="Galactose-binding domain-like"/>
    <property type="match status" value="2"/>
</dbReference>
<reference evidence="11" key="1">
    <citation type="thesis" date="2020" institute="ProQuest LLC" country="789 East Eisenhower Parkway, Ann Arbor, MI, USA">
        <title>Comparative Genomics and Chromosome Evolution.</title>
        <authorList>
            <person name="Mudd A.B."/>
        </authorList>
    </citation>
    <scope>NUCLEOTIDE SEQUENCE</scope>
    <source>
        <strain evidence="11">HN-11 Male</strain>
        <tissue evidence="11">Kidney and liver</tissue>
    </source>
</reference>
<evidence type="ECO:0000256" key="5">
    <source>
        <dbReference type="ARBA" id="ARBA00022734"/>
    </source>
</evidence>
<evidence type="ECO:0000259" key="10">
    <source>
        <dbReference type="SMART" id="SM00607"/>
    </source>
</evidence>
<dbReference type="Pfam" id="PF22633">
    <property type="entry name" value="F5_F8_type_C_2"/>
    <property type="match status" value="2"/>
</dbReference>
<name>A0A8J6C645_ELECQ</name>
<feature type="chain" id="PRO_5035270317" description="Fucolectin tachylectin-4 pentraxin-1 domain-containing protein" evidence="9">
    <location>
        <begin position="18"/>
        <end position="334"/>
    </location>
</feature>
<keyword evidence="5" id="KW-0430">Lectin</keyword>
<feature type="signal peptide" evidence="9">
    <location>
        <begin position="1"/>
        <end position="17"/>
    </location>
</feature>
<comment type="similarity">
    <text evidence="2">Belongs to the fucolectin family.</text>
</comment>
<dbReference type="PANTHER" id="PTHR45713">
    <property type="entry name" value="FTP DOMAIN-CONTAINING PROTEIN"/>
    <property type="match status" value="1"/>
</dbReference>
<dbReference type="InterPro" id="IPR051941">
    <property type="entry name" value="BG_Antigen-Binding_Lectin"/>
</dbReference>
<evidence type="ECO:0000313" key="12">
    <source>
        <dbReference type="Proteomes" id="UP000770717"/>
    </source>
</evidence>
<feature type="domain" description="Fucolectin tachylectin-4 pentraxin-1" evidence="10">
    <location>
        <begin position="18"/>
        <end position="161"/>
    </location>
</feature>
<evidence type="ECO:0000256" key="2">
    <source>
        <dbReference type="ARBA" id="ARBA00010147"/>
    </source>
</evidence>
<comment type="caution">
    <text evidence="11">The sequence shown here is derived from an EMBL/GenBank/DDBJ whole genome shotgun (WGS) entry which is preliminary data.</text>
</comment>
<dbReference type="GO" id="GO:0046872">
    <property type="term" value="F:metal ion binding"/>
    <property type="evidence" value="ECO:0007669"/>
    <property type="project" value="UniProtKB-KW"/>
</dbReference>
<keyword evidence="7" id="KW-1015">Disulfide bond</keyword>
<proteinExistence type="inferred from homology"/>
<dbReference type="PANTHER" id="PTHR45713:SF20">
    <property type="entry name" value="FUCOLECTIN TACHYLECTIN-4 PENTRAXIN-1 DOMAIN-CONTAINING PROTEIN"/>
    <property type="match status" value="1"/>
</dbReference>
<gene>
    <name evidence="11" type="ORF">GDO78_020082</name>
</gene>
<keyword evidence="12" id="KW-1185">Reference proteome</keyword>
<dbReference type="OrthoDB" id="547680at2759"/>
<evidence type="ECO:0000256" key="8">
    <source>
        <dbReference type="SAM" id="MobiDB-lite"/>
    </source>
</evidence>
<keyword evidence="9" id="KW-0732">Signal</keyword>